<organism evidence="1 2">
    <name type="scientific">Acidithiobacillus thiooxidans ATCC 19377</name>
    <dbReference type="NCBI Taxonomy" id="637390"/>
    <lineage>
        <taxon>Bacteria</taxon>
        <taxon>Pseudomonadati</taxon>
        <taxon>Pseudomonadota</taxon>
        <taxon>Acidithiobacillia</taxon>
        <taxon>Acidithiobacillales</taxon>
        <taxon>Acidithiobacillaceae</taxon>
        <taxon>Acidithiobacillus</taxon>
    </lineage>
</organism>
<name>A0A543Q3M5_ACITH</name>
<gene>
    <name evidence="1" type="ORF">DLNHIDIE_00761</name>
</gene>
<dbReference type="EMBL" id="SZUV01000001">
    <property type="protein sequence ID" value="TQN50900.1"/>
    <property type="molecule type" value="Genomic_DNA"/>
</dbReference>
<evidence type="ECO:0000313" key="1">
    <source>
        <dbReference type="EMBL" id="TQN50900.1"/>
    </source>
</evidence>
<protein>
    <submittedName>
        <fullName evidence="1">Uncharacterized protein</fullName>
    </submittedName>
</protein>
<evidence type="ECO:0000313" key="2">
    <source>
        <dbReference type="Proteomes" id="UP000315403"/>
    </source>
</evidence>
<comment type="caution">
    <text evidence="1">The sequence shown here is derived from an EMBL/GenBank/DDBJ whole genome shotgun (WGS) entry which is preliminary data.</text>
</comment>
<proteinExistence type="predicted"/>
<accession>A0A543Q3M5</accession>
<dbReference type="AlphaFoldDB" id="A0A543Q3M5"/>
<dbReference type="Proteomes" id="UP000315403">
    <property type="component" value="Unassembled WGS sequence"/>
</dbReference>
<reference evidence="1 2" key="1">
    <citation type="submission" date="2019-03" db="EMBL/GenBank/DDBJ databases">
        <title>New insights into Acidothiobacillus thiooxidans sulfur metabolism through coupled gene expression, solution geochemistry, microscopy and spectroscopy analyses.</title>
        <authorList>
            <person name="Camacho D."/>
            <person name="Frazao R."/>
            <person name="Fouillen A."/>
            <person name="Nanci A."/>
            <person name="Lang B.F."/>
            <person name="Apte S.C."/>
            <person name="Baron C."/>
            <person name="Warren L.A."/>
        </authorList>
    </citation>
    <scope>NUCLEOTIDE SEQUENCE [LARGE SCALE GENOMIC DNA]</scope>
    <source>
        <strain evidence="1 2">ATCC 19377</strain>
    </source>
</reference>
<sequence>MTALDQADLWLLQNDPELTGKSAEYLLNKKIRDTHCLGAEFLDETTEITADHEEEESQDQEAFFKFIENQHWLNHEVKILVLGIAQDQSLARIGQSLGGISKQAVHKRLNKHKGTIKYLIKIWQGRGNNDDPLPTGEPLPYFVDRNQQLAFDFFGGAQ</sequence>
<dbReference type="RefSeq" id="WP_142086770.1">
    <property type="nucleotide sequence ID" value="NZ_SZUV01000001.1"/>
</dbReference>